<accession>A0AAV7HUG5</accession>
<dbReference type="AlphaFoldDB" id="A0AAV7HUG5"/>
<feature type="compositionally biased region" description="Basic and acidic residues" evidence="1">
    <location>
        <begin position="262"/>
        <end position="277"/>
    </location>
</feature>
<feature type="region of interest" description="Disordered" evidence="1">
    <location>
        <begin position="252"/>
        <end position="282"/>
    </location>
</feature>
<feature type="region of interest" description="Disordered" evidence="1">
    <location>
        <begin position="102"/>
        <end position="133"/>
    </location>
</feature>
<name>A0AAV7HUG5_COTGL</name>
<feature type="compositionally biased region" description="Basic and acidic residues" evidence="1">
    <location>
        <begin position="194"/>
        <end position="221"/>
    </location>
</feature>
<proteinExistence type="predicted"/>
<feature type="region of interest" description="Disordered" evidence="1">
    <location>
        <begin position="334"/>
        <end position="362"/>
    </location>
</feature>
<reference evidence="2 3" key="1">
    <citation type="journal article" date="2021" name="J. Hered.">
        <title>A chromosome-level genome assembly of the parasitoid wasp, Cotesia glomerata (Hymenoptera: Braconidae).</title>
        <authorList>
            <person name="Pinto B.J."/>
            <person name="Weis J.J."/>
            <person name="Gamble T."/>
            <person name="Ode P.J."/>
            <person name="Paul R."/>
            <person name="Zaspel J.M."/>
        </authorList>
    </citation>
    <scope>NUCLEOTIDE SEQUENCE [LARGE SCALE GENOMIC DNA]</scope>
    <source>
        <strain evidence="2">CgM1</strain>
    </source>
</reference>
<evidence type="ECO:0000313" key="2">
    <source>
        <dbReference type="EMBL" id="KAH0548504.1"/>
    </source>
</evidence>
<sequence>MALVKWVGGEDDKKYTAGIMIDHIKNFDYEKFNNDEEDPDTVYVVEWHDTPKEPLGGWLCYNAKVIFVSHSIAVLNRKLRALDGVMSPRRVLEKVDVASSDASKSSNEIEGTKLEKKRNNSNEQSQLGDSDENLQLDCTVEAYELNAKTGNDNVLVILSAKAEEDEVVFVHEQVSIDNGLDSPTSLEVPNLDLQKNKIPEKTRSANKKQSDDSKASDKSDRPVPVPAYVTMDMLKEAMSEWTKQILPLRNQQLESQPSASKIVEKRRTSSVTEKPDLESMTELGNRGSNVFITDEQFNAAKLTHTPTEMATKTVKRRFKAAFKESDFNKAINVKCTKLRNSDNDNKKPKNDKKEDGSEDPKL</sequence>
<keyword evidence="3" id="KW-1185">Reference proteome</keyword>
<gene>
    <name evidence="2" type="ORF">KQX54_002180</name>
</gene>
<protein>
    <submittedName>
        <fullName evidence="2">Uncharacterized protein</fullName>
    </submittedName>
</protein>
<feature type="compositionally biased region" description="Basic and acidic residues" evidence="1">
    <location>
        <begin position="110"/>
        <end position="120"/>
    </location>
</feature>
<feature type="compositionally biased region" description="Basic and acidic residues" evidence="1">
    <location>
        <begin position="339"/>
        <end position="362"/>
    </location>
</feature>
<evidence type="ECO:0000313" key="3">
    <source>
        <dbReference type="Proteomes" id="UP000826195"/>
    </source>
</evidence>
<comment type="caution">
    <text evidence="2">The sequence shown here is derived from an EMBL/GenBank/DDBJ whole genome shotgun (WGS) entry which is preliminary data.</text>
</comment>
<feature type="region of interest" description="Disordered" evidence="1">
    <location>
        <begin position="178"/>
        <end position="224"/>
    </location>
</feature>
<organism evidence="2 3">
    <name type="scientific">Cotesia glomerata</name>
    <name type="common">Lepidopteran parasitic wasp</name>
    <name type="synonym">Apanteles glomeratus</name>
    <dbReference type="NCBI Taxonomy" id="32391"/>
    <lineage>
        <taxon>Eukaryota</taxon>
        <taxon>Metazoa</taxon>
        <taxon>Ecdysozoa</taxon>
        <taxon>Arthropoda</taxon>
        <taxon>Hexapoda</taxon>
        <taxon>Insecta</taxon>
        <taxon>Pterygota</taxon>
        <taxon>Neoptera</taxon>
        <taxon>Endopterygota</taxon>
        <taxon>Hymenoptera</taxon>
        <taxon>Apocrita</taxon>
        <taxon>Ichneumonoidea</taxon>
        <taxon>Braconidae</taxon>
        <taxon>Microgastrinae</taxon>
        <taxon>Cotesia</taxon>
    </lineage>
</organism>
<evidence type="ECO:0000256" key="1">
    <source>
        <dbReference type="SAM" id="MobiDB-lite"/>
    </source>
</evidence>
<dbReference type="Proteomes" id="UP000826195">
    <property type="component" value="Unassembled WGS sequence"/>
</dbReference>
<dbReference type="EMBL" id="JAHXZJ010001865">
    <property type="protein sequence ID" value="KAH0548504.1"/>
    <property type="molecule type" value="Genomic_DNA"/>
</dbReference>